<reference evidence="1 2" key="1">
    <citation type="journal article" date="2018" name="Arch. Microbiol.">
        <title>New insights into the metabolic potential of the phototrophic purple bacterium Rhodopila globiformis DSM 161(T) from its draft genome sequence and evidence for a vanadium-dependent nitrogenase.</title>
        <authorList>
            <person name="Imhoff J.F."/>
            <person name="Rahn T."/>
            <person name="Kunzel S."/>
            <person name="Neulinger S.C."/>
        </authorList>
    </citation>
    <scope>NUCLEOTIDE SEQUENCE [LARGE SCALE GENOMIC DNA]</scope>
    <source>
        <strain evidence="1 2">DSM 161</strain>
    </source>
</reference>
<protein>
    <recommendedName>
        <fullName evidence="3">Egg lysin</fullName>
    </recommendedName>
</protein>
<keyword evidence="2" id="KW-1185">Reference proteome</keyword>
<sequence length="429" mass="47521">MRLPADHPQRIELNNEVHARPPEPLVAPTRLSYLALFCDPAQRDAGAAAVRELCARYSVPPPADKVLHFNANLGPFRLKWERHTEFTRFMFIVDGAVEDPFARPAIAMVPQDWVESLPGQLIVAAHLAFVPGEPGPLDPRAIGARWFNGNNLIGSAVSGGAATALADFQIHYDGFARHLVLDHGTTPWQAGRIAQRLLEIDTYKMMALLALPVARAAGSLLTEAGQELAQITRSLVSADETAEPGLLNSLTRLEAEIENQQSETRYRFSASNAYYELVQRRIDELREQRIQGLQTFREFIERRLAPAMNTCRSVAARQEALSQRVGRTTRLLSTRVDLTRERQNQALLESMNRRARLQLRLQTTVEGLSVAAITYYTSALVGHATEALKIEGLPVDPDLAMGISIPLIAVAAWFGIHHLRRKVMGPGGD</sequence>
<proteinExistence type="predicted"/>
<accession>A0A2S6NJ49</accession>
<evidence type="ECO:0000313" key="1">
    <source>
        <dbReference type="EMBL" id="PPQ34711.1"/>
    </source>
</evidence>
<dbReference type="RefSeq" id="WP_104518680.1">
    <property type="nucleotide sequence ID" value="NZ_NHRY01000092.1"/>
</dbReference>
<dbReference type="InterPro" id="IPR021830">
    <property type="entry name" value="DUF3422"/>
</dbReference>
<dbReference type="Proteomes" id="UP000239724">
    <property type="component" value="Unassembled WGS sequence"/>
</dbReference>
<comment type="caution">
    <text evidence="1">The sequence shown here is derived from an EMBL/GenBank/DDBJ whole genome shotgun (WGS) entry which is preliminary data.</text>
</comment>
<dbReference type="OrthoDB" id="9767470at2"/>
<name>A0A2S6NJ49_RHOGL</name>
<evidence type="ECO:0000313" key="2">
    <source>
        <dbReference type="Proteomes" id="UP000239724"/>
    </source>
</evidence>
<evidence type="ECO:0008006" key="3">
    <source>
        <dbReference type="Google" id="ProtNLM"/>
    </source>
</evidence>
<organism evidence="1 2">
    <name type="scientific">Rhodopila globiformis</name>
    <name type="common">Rhodopseudomonas globiformis</name>
    <dbReference type="NCBI Taxonomy" id="1071"/>
    <lineage>
        <taxon>Bacteria</taxon>
        <taxon>Pseudomonadati</taxon>
        <taxon>Pseudomonadota</taxon>
        <taxon>Alphaproteobacteria</taxon>
        <taxon>Acetobacterales</taxon>
        <taxon>Acetobacteraceae</taxon>
        <taxon>Rhodopila</taxon>
    </lineage>
</organism>
<dbReference type="AlphaFoldDB" id="A0A2S6NJ49"/>
<dbReference type="EMBL" id="NHRY01000092">
    <property type="protein sequence ID" value="PPQ34711.1"/>
    <property type="molecule type" value="Genomic_DNA"/>
</dbReference>
<gene>
    <name evidence="1" type="ORF">CCS01_09845</name>
</gene>
<dbReference type="Pfam" id="PF11902">
    <property type="entry name" value="DUF3422"/>
    <property type="match status" value="1"/>
</dbReference>